<dbReference type="SUPFAM" id="SSF103515">
    <property type="entry name" value="Autotransporter"/>
    <property type="match status" value="1"/>
</dbReference>
<protein>
    <submittedName>
        <fullName evidence="2">NA</fullName>
    </submittedName>
</protein>
<keyword evidence="3" id="KW-1185">Reference proteome</keyword>
<dbReference type="Proteomes" id="UP000002430">
    <property type="component" value="Chromosome"/>
</dbReference>
<dbReference type="SMART" id="SM00869">
    <property type="entry name" value="Autotransporter"/>
    <property type="match status" value="1"/>
</dbReference>
<dbReference type="RefSeq" id="WP_011526732.1">
    <property type="nucleotide sequence ID" value="NC_008011.1"/>
</dbReference>
<reference evidence="2 3" key="1">
    <citation type="submission" date="2005-11" db="EMBL/GenBank/DDBJ databases">
        <title>The complete genome sequence of Lawsonia intracellularis: the causative agent of proliferative enteropathy.</title>
        <authorList>
            <person name="Kaur K."/>
            <person name="Zhang Q."/>
            <person name="Beckler D."/>
            <person name="Munir S."/>
            <person name="Li L."/>
            <person name="Kinsley K."/>
            <person name="Herron L."/>
            <person name="Peterson A."/>
            <person name="May B."/>
            <person name="Singh S."/>
            <person name="Gebhart C."/>
            <person name="Kapur V."/>
        </authorList>
    </citation>
    <scope>NUCLEOTIDE SEQUENCE [LARGE SCALE GENOMIC DNA]</scope>
    <source>
        <strain evidence="2 3">PHE/MN1-00</strain>
    </source>
</reference>
<dbReference type="InterPro" id="IPR005546">
    <property type="entry name" value="Autotransporte_beta"/>
</dbReference>
<accession>Q1MQM4</accession>
<dbReference type="KEGG" id="lip:LI0649"/>
<dbReference type="AlphaFoldDB" id="Q1MQM4"/>
<dbReference type="eggNOG" id="COG3468">
    <property type="taxonomic scope" value="Bacteria"/>
</dbReference>
<dbReference type="STRING" id="363253.LI0649"/>
<name>Q1MQM4_LAWIP</name>
<dbReference type="InterPro" id="IPR036709">
    <property type="entry name" value="Autotransporte_beta_dom_sf"/>
</dbReference>
<proteinExistence type="predicted"/>
<dbReference type="HOGENOM" id="CLU_335183_0_0_7"/>
<dbReference type="Gene3D" id="2.40.128.130">
    <property type="entry name" value="Autotransporter beta-domain"/>
    <property type="match status" value="1"/>
</dbReference>
<evidence type="ECO:0000259" key="1">
    <source>
        <dbReference type="SMART" id="SM00869"/>
    </source>
</evidence>
<gene>
    <name evidence="2" type="ordered locus">LI0649</name>
</gene>
<dbReference type="EMBL" id="AM180252">
    <property type="protein sequence ID" value="CAJ54703.1"/>
    <property type="molecule type" value="Genomic_DNA"/>
</dbReference>
<evidence type="ECO:0000313" key="3">
    <source>
        <dbReference type="Proteomes" id="UP000002430"/>
    </source>
</evidence>
<evidence type="ECO:0000313" key="2">
    <source>
        <dbReference type="EMBL" id="CAJ54703.1"/>
    </source>
</evidence>
<sequence length="851" mass="91861">MAYLSISKNQCKSFLITLVTIFIMTSIPQLAEAVEHFANGVPTVVQDVNVPADSYFGGADSAVGPNPIASTHLTISTTQGFGQNALEFVVGGSLANGNGNPANINGDIVLIVENTNTQNSIIGGSMANAAPVTIGGSIFMTLRNVTAVDPIFGGSVDVRFFAQQQPNEDQLVGGDININLENVTTPEFYGLGYANGVIPVNVLNRNFLVAVQGNITTNISNSNIATVMLGSHYDTTMAVGGNGTINVDNSTIGYLSASNSSDFVNPDLTNTVTFNIGPNNRIANIFASNNGVIPHFIVNMDGSGTEIQELTLGNVIRGGLVLTSELNLSQGTINNLITGNEYYDRSGLRTTVNVRGGTIGVLTSGGSDYSELNFIPGEISTILATNSIGNQDFASLSQVTIHQGAETLWGMRDEVFELQTNNLQLGGELFIPADGTGGVALITNHIIANSGVITPVNMSPERMTPIIGFLEPTGEVAQLTIYGPLTVNLSHSPEILGKIITQPIPIAVTNSDVFGTSKLFVEHNTKGLIWSDIIFNPQDKTWYLTNFRGSEDFYGLSAAREASNWLRQQHIWSLQRRSNKLLDHGVDGLWMNVQGGYEKLDAAIGDAKMPWIMASLGYDFMHKLSDFYNLKALYGFGFGFATGKNKWNTINSTTNDIYMGLVGAYVGLMHEATGLYGTVSGQFATNRTKTKCTGFDETYNWKENVPTEAIEIGWKWSIDEFKINPRGQVIFEQLSKHHFSLSQEGDTAILDKEFLTTTVIGISGEYDLDLRSKIIKLQASVDWIKGISGDFAAKSEVLNMKFKDKNDTSTFRGTLGASAQLLENFEVHLDIFGDLGNDKGIGGQVGATYRF</sequence>
<feature type="domain" description="Autotransporter" evidence="1">
    <location>
        <begin position="586"/>
        <end position="842"/>
    </location>
</feature>
<organism evidence="2 3">
    <name type="scientific">Lawsonia intracellularis (strain PHE/MN1-00)</name>
    <dbReference type="NCBI Taxonomy" id="363253"/>
    <lineage>
        <taxon>Bacteria</taxon>
        <taxon>Pseudomonadati</taxon>
        <taxon>Thermodesulfobacteriota</taxon>
        <taxon>Desulfovibrionia</taxon>
        <taxon>Desulfovibrionales</taxon>
        <taxon>Desulfovibrionaceae</taxon>
        <taxon>Lawsonia</taxon>
    </lineage>
</organism>